<keyword evidence="2 3" id="KW-0802">TPR repeat</keyword>
<dbReference type="AlphaFoldDB" id="A0A915YKK5"/>
<reference evidence="7" key="1">
    <citation type="submission" date="2022-09" db="EMBL/GenBank/DDBJ databases">
        <title>Aureispira anguillicida sp. nov., isolated from Leptocephalus of Japanese eel Anguilla japonica.</title>
        <authorList>
            <person name="Yuasa K."/>
            <person name="Mekata T."/>
            <person name="Ikunari K."/>
        </authorList>
    </citation>
    <scope>NUCLEOTIDE SEQUENCE</scope>
    <source>
        <strain evidence="7">EL160426</strain>
    </source>
</reference>
<evidence type="ECO:0000256" key="2">
    <source>
        <dbReference type="ARBA" id="ARBA00022803"/>
    </source>
</evidence>
<dbReference type="EMBL" id="AP026867">
    <property type="protein sequence ID" value="BDS14508.1"/>
    <property type="molecule type" value="Genomic_DNA"/>
</dbReference>
<dbReference type="Pfam" id="PF13374">
    <property type="entry name" value="TPR_10"/>
    <property type="match status" value="1"/>
</dbReference>
<feature type="transmembrane region" description="Helical" evidence="5">
    <location>
        <begin position="988"/>
        <end position="1008"/>
    </location>
</feature>
<dbReference type="SMART" id="SM00028">
    <property type="entry name" value="TPR"/>
    <property type="match status" value="7"/>
</dbReference>
<feature type="coiled-coil region" evidence="4">
    <location>
        <begin position="560"/>
        <end position="587"/>
    </location>
</feature>
<feature type="domain" description="CHAT" evidence="6">
    <location>
        <begin position="688"/>
        <end position="973"/>
    </location>
</feature>
<dbReference type="PANTHER" id="PTHR45641:SF19">
    <property type="entry name" value="NEPHROCYSTIN-3"/>
    <property type="match status" value="1"/>
</dbReference>
<evidence type="ECO:0000256" key="1">
    <source>
        <dbReference type="ARBA" id="ARBA00022737"/>
    </source>
</evidence>
<dbReference type="InterPro" id="IPR011990">
    <property type="entry name" value="TPR-like_helical_dom_sf"/>
</dbReference>
<dbReference type="KEGG" id="aup:AsAng_0052880"/>
<name>A0A915YKK5_9BACT</name>
<proteinExistence type="predicted"/>
<keyword evidence="5" id="KW-0472">Membrane</keyword>
<evidence type="ECO:0000313" key="8">
    <source>
        <dbReference type="Proteomes" id="UP001060919"/>
    </source>
</evidence>
<dbReference type="InterPro" id="IPR024983">
    <property type="entry name" value="CHAT_dom"/>
</dbReference>
<dbReference type="RefSeq" id="WP_264789723.1">
    <property type="nucleotide sequence ID" value="NZ_AP026867.1"/>
</dbReference>
<evidence type="ECO:0000256" key="4">
    <source>
        <dbReference type="SAM" id="Coils"/>
    </source>
</evidence>
<dbReference type="Proteomes" id="UP001060919">
    <property type="component" value="Chromosome"/>
</dbReference>
<keyword evidence="8" id="KW-1185">Reference proteome</keyword>
<evidence type="ECO:0000259" key="6">
    <source>
        <dbReference type="Pfam" id="PF12770"/>
    </source>
</evidence>
<keyword evidence="5" id="KW-0812">Transmembrane</keyword>
<evidence type="ECO:0000313" key="7">
    <source>
        <dbReference type="EMBL" id="BDS14508.1"/>
    </source>
</evidence>
<accession>A0A915YKK5</accession>
<protein>
    <submittedName>
        <fullName evidence="7">CHAT domain-containing protein</fullName>
    </submittedName>
</protein>
<feature type="repeat" description="TPR" evidence="3">
    <location>
        <begin position="321"/>
        <end position="354"/>
    </location>
</feature>
<dbReference type="InterPro" id="IPR019734">
    <property type="entry name" value="TPR_rpt"/>
</dbReference>
<keyword evidence="1" id="KW-0677">Repeat</keyword>
<dbReference type="PANTHER" id="PTHR45641">
    <property type="entry name" value="TETRATRICOPEPTIDE REPEAT PROTEIN (AFU_ORTHOLOGUE AFUA_6G03870)"/>
    <property type="match status" value="1"/>
</dbReference>
<sequence length="1018" mass="116433">MNFRYLFFFFLFTTPLVGQNDLLIADSLYSKASEMNRAVKYDLALTYATQAQAIYLKYEKWERYYLTKQMELDFNVNLMNYAVAKRVYEEIMEKIVERLGPNSLQEAVSHGSAGNLFSDGDQDYEKAYDYYTKALGMLLSQDSLNVNALNITYGQLAVNRSTLGLMDDAIEYGKTAIDVIKRELPPSVTRDEYLSFHYRTIGDCYMDKGAFQEALEYQKEALALYKKVYGKGHLRTGIVYHGLADISRELYQSKEALHYNHKALDIFLEHLGAKHLYVALTYNNMGNVFLLQKDYEKSAIYFQKTIEIAEQLGDEGMDYLPIAYVNLGLVSNQLKNYKKAEKYIQKALEMDIDVLGKHHVEVAEDYNYLTLCYQSQEKWEQALRANLAAILANTTNYETQDPYAFAEVLEQATFFTNPYLTVEIFTYKAFLLQSIYEETGDLELLKHALTGIMELLTFIDKTKQQFFVIEDEIDFSSEVNSVYELGILIAGELYKVTKDKSYLKSAFVLAEKNKSEALGNVLQSNSAIKIGNVPDSLQEEEKRLKENIAEVEYYLIEAQMVRNLTEVKELEAELFELKRKLEKLIEAIETNYPAYYELKYAMDWMKASEVQSNLLGAKDMLLEYFVGDSVVYLFAVTTNDINFYPLGTKKDMRRTIRQLRESLTNLKQLSKQPRISFEQFCHHAHDFYRHWVEPAIKGKDVERLIIIPDDYLNFIPFEVLLTVPTGQSHHDQDYKKLAYLLSDYQVNYSYSARLLRANKAKEVAANQQILAFAASYDYTGTGTTRSQLNPLPSVAKEVTGLEAKFDGHYLYQKEANEETFKSLVARYSIIHLAMHGLLNSKHPELSCLAFSLGSDSTKYDDFLYAHEIANLKMNADLVVLSACETGYGKFEGGEGVMSLARSFMYAGIPSLVVSLWQVNDNATAIIMESLYQNIAQGMTKAAALRQAKLDYLTEKSRGIASHPNFWAAFIHLGKDGSIELQPKQEQKISIWGGILAGGFLLGLLIFFVKKKKQEKTFI</sequence>
<organism evidence="7 8">
    <name type="scientific">Aureispira anguillae</name>
    <dbReference type="NCBI Taxonomy" id="2864201"/>
    <lineage>
        <taxon>Bacteria</taxon>
        <taxon>Pseudomonadati</taxon>
        <taxon>Bacteroidota</taxon>
        <taxon>Saprospiria</taxon>
        <taxon>Saprospirales</taxon>
        <taxon>Saprospiraceae</taxon>
        <taxon>Aureispira</taxon>
    </lineage>
</organism>
<feature type="repeat" description="TPR" evidence="3">
    <location>
        <begin position="195"/>
        <end position="228"/>
    </location>
</feature>
<evidence type="ECO:0000256" key="5">
    <source>
        <dbReference type="SAM" id="Phobius"/>
    </source>
</evidence>
<feature type="repeat" description="TPR" evidence="3">
    <location>
        <begin position="279"/>
        <end position="312"/>
    </location>
</feature>
<dbReference type="PROSITE" id="PS50005">
    <property type="entry name" value="TPR"/>
    <property type="match status" value="3"/>
</dbReference>
<dbReference type="SUPFAM" id="SSF48452">
    <property type="entry name" value="TPR-like"/>
    <property type="match status" value="2"/>
</dbReference>
<keyword evidence="5" id="KW-1133">Transmembrane helix</keyword>
<dbReference type="Pfam" id="PF12770">
    <property type="entry name" value="CHAT"/>
    <property type="match status" value="1"/>
</dbReference>
<keyword evidence="4" id="KW-0175">Coiled coil</keyword>
<gene>
    <name evidence="7" type="ORF">AsAng_0052880</name>
</gene>
<evidence type="ECO:0000256" key="3">
    <source>
        <dbReference type="PROSITE-ProRule" id="PRU00339"/>
    </source>
</evidence>
<dbReference type="Pfam" id="PF13424">
    <property type="entry name" value="TPR_12"/>
    <property type="match status" value="2"/>
</dbReference>
<dbReference type="Gene3D" id="1.25.40.10">
    <property type="entry name" value="Tetratricopeptide repeat domain"/>
    <property type="match status" value="3"/>
</dbReference>